<comment type="caution">
    <text evidence="1">The sequence shown here is derived from an EMBL/GenBank/DDBJ whole genome shotgun (WGS) entry which is preliminary data.</text>
</comment>
<dbReference type="Proteomes" id="UP001156691">
    <property type="component" value="Unassembled WGS sequence"/>
</dbReference>
<dbReference type="EMBL" id="BSNS01000023">
    <property type="protein sequence ID" value="GLQ57240.1"/>
    <property type="molecule type" value="Genomic_DNA"/>
</dbReference>
<evidence type="ECO:0000313" key="1">
    <source>
        <dbReference type="EMBL" id="GLQ57240.1"/>
    </source>
</evidence>
<sequence>MRAGAQAVVDALRDEGFGAHGQAILFGHVLDGLAWNAVRVKADLPETTLTAERPDWNGLFWASYPKADYAGGTNELTCGRASLVMVWDEANADALRAIAAAPQTEIVLKGVSGSSRRTELLGAELPVVGATAGLWIEDQCARLAEIIADRMAGETDLLARLADFDVHLTKAELNVIFGHEMIWATAKAMIASGLFTPPPAGAVGPAMFVRLE</sequence>
<organism evidence="1 2">
    <name type="scientific">Devosia nitrariae</name>
    <dbReference type="NCBI Taxonomy" id="2071872"/>
    <lineage>
        <taxon>Bacteria</taxon>
        <taxon>Pseudomonadati</taxon>
        <taxon>Pseudomonadota</taxon>
        <taxon>Alphaproteobacteria</taxon>
        <taxon>Hyphomicrobiales</taxon>
        <taxon>Devosiaceae</taxon>
        <taxon>Devosia</taxon>
    </lineage>
</organism>
<name>A0ABQ5WBB4_9HYPH</name>
<accession>A0ABQ5WBB4</accession>
<reference evidence="2" key="1">
    <citation type="journal article" date="2019" name="Int. J. Syst. Evol. Microbiol.">
        <title>The Global Catalogue of Microorganisms (GCM) 10K type strain sequencing project: providing services to taxonomists for standard genome sequencing and annotation.</title>
        <authorList>
            <consortium name="The Broad Institute Genomics Platform"/>
            <consortium name="The Broad Institute Genome Sequencing Center for Infectious Disease"/>
            <person name="Wu L."/>
            <person name="Ma J."/>
        </authorList>
    </citation>
    <scope>NUCLEOTIDE SEQUENCE [LARGE SCALE GENOMIC DNA]</scope>
    <source>
        <strain evidence="2">NBRC 112416</strain>
    </source>
</reference>
<protein>
    <submittedName>
        <fullName evidence="1">Uncharacterized protein</fullName>
    </submittedName>
</protein>
<proteinExistence type="predicted"/>
<keyword evidence="2" id="KW-1185">Reference proteome</keyword>
<evidence type="ECO:0000313" key="2">
    <source>
        <dbReference type="Proteomes" id="UP001156691"/>
    </source>
</evidence>
<gene>
    <name evidence="1" type="ORF">GCM10010862_44990</name>
</gene>